<gene>
    <name evidence="2" type="ORF">BZG02_06775</name>
</gene>
<dbReference type="EMBL" id="MVDD01000003">
    <property type="protein sequence ID" value="PKQ64505.1"/>
    <property type="molecule type" value="Genomic_DNA"/>
</dbReference>
<keyword evidence="3" id="KW-1185">Reference proteome</keyword>
<dbReference type="Pfam" id="PF08818">
    <property type="entry name" value="DUF1801"/>
    <property type="match status" value="1"/>
</dbReference>
<dbReference type="InterPro" id="IPR014922">
    <property type="entry name" value="YdhG-like"/>
</dbReference>
<sequence length="120" mass="13986">MKESENKGVREFIESLVNTDPVKHQIVEASRKLLFENYPNAAERMMYGGILFSLDEDFGGVFVYTKHVSFEFSNGFLFEDPAKVLEGKGKYRRHLKIKCLEEVNTKRLDFFVKQSQKIDL</sequence>
<dbReference type="AlphaFoldDB" id="A0A2N3I2H4"/>
<dbReference type="Gene3D" id="3.90.1150.200">
    <property type="match status" value="1"/>
</dbReference>
<reference evidence="2 3" key="1">
    <citation type="journal article" date="2017" name="Front. Microbiol.">
        <title>Labilibaculum manganireducens gen. nov., sp. nov. and Labilibaculum filiforme sp. nov., Novel Bacteroidetes Isolated from Subsurface Sediments of the Baltic Sea.</title>
        <authorList>
            <person name="Vandieken V."/>
            <person name="Marshall I.P."/>
            <person name="Niemann H."/>
            <person name="Engelen B."/>
            <person name="Cypionka H."/>
        </authorList>
    </citation>
    <scope>NUCLEOTIDE SEQUENCE [LARGE SCALE GENOMIC DNA]</scope>
    <source>
        <strain evidence="2 3">59.16B</strain>
    </source>
</reference>
<evidence type="ECO:0000313" key="2">
    <source>
        <dbReference type="EMBL" id="PKQ64505.1"/>
    </source>
</evidence>
<organism evidence="2 3">
    <name type="scientific">Labilibaculum filiforme</name>
    <dbReference type="NCBI Taxonomy" id="1940526"/>
    <lineage>
        <taxon>Bacteria</taxon>
        <taxon>Pseudomonadati</taxon>
        <taxon>Bacteroidota</taxon>
        <taxon>Bacteroidia</taxon>
        <taxon>Marinilabiliales</taxon>
        <taxon>Marinifilaceae</taxon>
        <taxon>Labilibaculum</taxon>
    </lineage>
</organism>
<evidence type="ECO:0000313" key="3">
    <source>
        <dbReference type="Proteomes" id="UP000233535"/>
    </source>
</evidence>
<evidence type="ECO:0000259" key="1">
    <source>
        <dbReference type="Pfam" id="PF08818"/>
    </source>
</evidence>
<dbReference type="Proteomes" id="UP000233535">
    <property type="component" value="Unassembled WGS sequence"/>
</dbReference>
<dbReference type="OrthoDB" id="1121167at2"/>
<comment type="caution">
    <text evidence="2">The sequence shown here is derived from an EMBL/GenBank/DDBJ whole genome shotgun (WGS) entry which is preliminary data.</text>
</comment>
<proteinExistence type="predicted"/>
<feature type="domain" description="YdhG-like" evidence="1">
    <location>
        <begin position="25"/>
        <end position="114"/>
    </location>
</feature>
<dbReference type="SUPFAM" id="SSF159888">
    <property type="entry name" value="YdhG-like"/>
    <property type="match status" value="1"/>
</dbReference>
<accession>A0A2N3I2H4</accession>
<protein>
    <recommendedName>
        <fullName evidence="1">YdhG-like domain-containing protein</fullName>
    </recommendedName>
</protein>
<name>A0A2N3I2H4_9BACT</name>
<dbReference type="RefSeq" id="WP_101260652.1">
    <property type="nucleotide sequence ID" value="NZ_MVDD01000003.1"/>
</dbReference>